<dbReference type="AlphaFoldDB" id="A0A251T8G4"/>
<keyword evidence="4" id="KW-1185">Reference proteome</keyword>
<evidence type="ECO:0000313" key="2">
    <source>
        <dbReference type="EMBL" id="KAF5780708.1"/>
    </source>
</evidence>
<reference evidence="2" key="3">
    <citation type="submission" date="2020-06" db="EMBL/GenBank/DDBJ databases">
        <title>Helianthus annuus Genome sequencing and assembly Release 2.</title>
        <authorList>
            <person name="Gouzy J."/>
            <person name="Langlade N."/>
            <person name="Munos S."/>
        </authorList>
    </citation>
    <scope>NUCLEOTIDE SEQUENCE</scope>
    <source>
        <tissue evidence="2">Leaves</tissue>
    </source>
</reference>
<dbReference type="InterPro" id="IPR029056">
    <property type="entry name" value="Ribokinase-like"/>
</dbReference>
<evidence type="ECO:0000259" key="1">
    <source>
        <dbReference type="Pfam" id="PF00294"/>
    </source>
</evidence>
<accession>A0A251T8G4</accession>
<dbReference type="SUPFAM" id="SSF53613">
    <property type="entry name" value="Ribokinase-like"/>
    <property type="match status" value="1"/>
</dbReference>
<dbReference type="InParanoid" id="A0A251T8G4"/>
<dbReference type="Gene3D" id="3.40.1190.20">
    <property type="match status" value="1"/>
</dbReference>
<protein>
    <submittedName>
        <fullName evidence="2">Carbohydrate kinase PfkB, ribokinase</fullName>
    </submittedName>
    <submittedName>
        <fullName evidence="3">Putative ribokinase-like protein</fullName>
    </submittedName>
</protein>
<dbReference type="EMBL" id="MNCJ02000326">
    <property type="protein sequence ID" value="KAF5780708.1"/>
    <property type="molecule type" value="Genomic_DNA"/>
</dbReference>
<dbReference type="GO" id="GO:0016301">
    <property type="term" value="F:kinase activity"/>
    <property type="evidence" value="ECO:0007669"/>
    <property type="project" value="UniProtKB-KW"/>
</dbReference>
<dbReference type="EMBL" id="CM007900">
    <property type="protein sequence ID" value="OTG07437.1"/>
    <property type="molecule type" value="Genomic_DNA"/>
</dbReference>
<keyword evidence="3" id="KW-0418">Kinase</keyword>
<reference evidence="2 4" key="1">
    <citation type="journal article" date="2017" name="Nature">
        <title>The sunflower genome provides insights into oil metabolism, flowering and Asterid evolution.</title>
        <authorList>
            <person name="Badouin H."/>
            <person name="Gouzy J."/>
            <person name="Grassa C.J."/>
            <person name="Murat F."/>
            <person name="Staton S.E."/>
            <person name="Cottret L."/>
            <person name="Lelandais-Briere C."/>
            <person name="Owens G.L."/>
            <person name="Carrere S."/>
            <person name="Mayjonade B."/>
            <person name="Legrand L."/>
            <person name="Gill N."/>
            <person name="Kane N.C."/>
            <person name="Bowers J.E."/>
            <person name="Hubner S."/>
            <person name="Bellec A."/>
            <person name="Berard A."/>
            <person name="Berges H."/>
            <person name="Blanchet N."/>
            <person name="Boniface M.C."/>
            <person name="Brunel D."/>
            <person name="Catrice O."/>
            <person name="Chaidir N."/>
            <person name="Claudel C."/>
            <person name="Donnadieu C."/>
            <person name="Faraut T."/>
            <person name="Fievet G."/>
            <person name="Helmstetter N."/>
            <person name="King M."/>
            <person name="Knapp S.J."/>
            <person name="Lai Z."/>
            <person name="Le Paslier M.C."/>
            <person name="Lippi Y."/>
            <person name="Lorenzon L."/>
            <person name="Mandel J.R."/>
            <person name="Marage G."/>
            <person name="Marchand G."/>
            <person name="Marquand E."/>
            <person name="Bret-Mestries E."/>
            <person name="Morien E."/>
            <person name="Nambeesan S."/>
            <person name="Nguyen T."/>
            <person name="Pegot-Espagnet P."/>
            <person name="Pouilly N."/>
            <person name="Raftis F."/>
            <person name="Sallet E."/>
            <person name="Schiex T."/>
            <person name="Thomas J."/>
            <person name="Vandecasteele C."/>
            <person name="Vares D."/>
            <person name="Vear F."/>
            <person name="Vautrin S."/>
            <person name="Crespi M."/>
            <person name="Mangin B."/>
            <person name="Burke J.M."/>
            <person name="Salse J."/>
            <person name="Munos S."/>
            <person name="Vincourt P."/>
            <person name="Rieseberg L.H."/>
            <person name="Langlade N.B."/>
        </authorList>
    </citation>
    <scope>NUCLEOTIDE SEQUENCE [LARGE SCALE GENOMIC DNA]</scope>
    <source>
        <strain evidence="4">cv. SF193</strain>
        <tissue evidence="2">Leaves</tissue>
    </source>
</reference>
<evidence type="ECO:0000313" key="4">
    <source>
        <dbReference type="Proteomes" id="UP000215914"/>
    </source>
</evidence>
<evidence type="ECO:0000313" key="3">
    <source>
        <dbReference type="EMBL" id="OTG07437.1"/>
    </source>
</evidence>
<dbReference type="STRING" id="4232.A0A251T8G4"/>
<organism evidence="3 4">
    <name type="scientific">Helianthus annuus</name>
    <name type="common">Common sunflower</name>
    <dbReference type="NCBI Taxonomy" id="4232"/>
    <lineage>
        <taxon>Eukaryota</taxon>
        <taxon>Viridiplantae</taxon>
        <taxon>Streptophyta</taxon>
        <taxon>Embryophyta</taxon>
        <taxon>Tracheophyta</taxon>
        <taxon>Spermatophyta</taxon>
        <taxon>Magnoliopsida</taxon>
        <taxon>eudicotyledons</taxon>
        <taxon>Gunneridae</taxon>
        <taxon>Pentapetalae</taxon>
        <taxon>asterids</taxon>
        <taxon>campanulids</taxon>
        <taxon>Asterales</taxon>
        <taxon>Asteraceae</taxon>
        <taxon>Asteroideae</taxon>
        <taxon>Heliantheae alliance</taxon>
        <taxon>Heliantheae</taxon>
        <taxon>Helianthus</taxon>
    </lineage>
</organism>
<gene>
    <name evidence="3" type="ORF">HannXRQ_Chr11g0330431</name>
    <name evidence="2" type="ORF">HanXRQr2_Chr11g0475081</name>
</gene>
<name>A0A251T8G4_HELAN</name>
<dbReference type="Pfam" id="PF00294">
    <property type="entry name" value="PfkB"/>
    <property type="match status" value="1"/>
</dbReference>
<dbReference type="Gramene" id="mRNA:HanXRQr2_Chr11g0475081">
    <property type="protein sequence ID" value="mRNA:HanXRQr2_Chr11g0475081"/>
    <property type="gene ID" value="HanXRQr2_Chr11g0475081"/>
</dbReference>
<proteinExistence type="predicted"/>
<reference evidence="3" key="2">
    <citation type="submission" date="2017-02" db="EMBL/GenBank/DDBJ databases">
        <title>Sunflower complete genome.</title>
        <authorList>
            <person name="Langlade N."/>
            <person name="Munos S."/>
        </authorList>
    </citation>
    <scope>NUCLEOTIDE SEQUENCE [LARGE SCALE GENOMIC DNA]</scope>
    <source>
        <tissue evidence="3">Leaves</tissue>
    </source>
</reference>
<dbReference type="InterPro" id="IPR011611">
    <property type="entry name" value="PfkB_dom"/>
</dbReference>
<dbReference type="Proteomes" id="UP000215914">
    <property type="component" value="Chromosome 11"/>
</dbReference>
<feature type="domain" description="Carbohydrate kinase PfkB" evidence="1">
    <location>
        <begin position="3"/>
        <end position="52"/>
    </location>
</feature>
<keyword evidence="3" id="KW-0808">Transferase</keyword>
<sequence>MEAEKVVNTTGARDTVTTFYPVAFVGGKPKVECLRFAAAAASLCVQKVGAMNF</sequence>